<accession>A0A7D6ZNL2</accession>
<organism evidence="1 2">
    <name type="scientific">Nocardia huaxiensis</name>
    <dbReference type="NCBI Taxonomy" id="2755382"/>
    <lineage>
        <taxon>Bacteria</taxon>
        <taxon>Bacillati</taxon>
        <taxon>Actinomycetota</taxon>
        <taxon>Actinomycetes</taxon>
        <taxon>Mycobacteriales</taxon>
        <taxon>Nocardiaceae</taxon>
        <taxon>Nocardia</taxon>
    </lineage>
</organism>
<dbReference type="KEGG" id="nhu:H0264_32065"/>
<reference evidence="1 2" key="1">
    <citation type="submission" date="2020-07" db="EMBL/GenBank/DDBJ databases">
        <authorList>
            <person name="Zhuang K."/>
            <person name="Ran Y."/>
        </authorList>
    </citation>
    <scope>NUCLEOTIDE SEQUENCE [LARGE SCALE GENOMIC DNA]</scope>
    <source>
        <strain evidence="1 2">WCH-YHL-001</strain>
    </source>
</reference>
<keyword evidence="2" id="KW-1185">Reference proteome</keyword>
<proteinExistence type="predicted"/>
<dbReference type="EMBL" id="CP059399">
    <property type="protein sequence ID" value="QLY29805.1"/>
    <property type="molecule type" value="Genomic_DNA"/>
</dbReference>
<evidence type="ECO:0000313" key="1">
    <source>
        <dbReference type="EMBL" id="QLY29805.1"/>
    </source>
</evidence>
<gene>
    <name evidence="1" type="ORF">H0264_32065</name>
</gene>
<dbReference type="AlphaFoldDB" id="A0A7D6ZNL2"/>
<protein>
    <submittedName>
        <fullName evidence="1">Uncharacterized protein</fullName>
    </submittedName>
</protein>
<dbReference type="Proteomes" id="UP000515512">
    <property type="component" value="Chromosome"/>
</dbReference>
<name>A0A7D6ZNL2_9NOCA</name>
<dbReference type="RefSeq" id="WP_181581009.1">
    <property type="nucleotide sequence ID" value="NZ_CP059399.1"/>
</dbReference>
<sequence>MEAGEESAERLYQQALGGTFRMDVACARECAANFLRFADALDPQIAHVTAAATPSGFGAFPSSAQLRTGFAAKATELTTTLSTLQLSATRMAAAYLLAAGLIQHSDTTHSRALLAARAGLDSPS</sequence>
<evidence type="ECO:0000313" key="2">
    <source>
        <dbReference type="Proteomes" id="UP000515512"/>
    </source>
</evidence>